<keyword evidence="2" id="KW-0805">Transcription regulation</keyword>
<evidence type="ECO:0000256" key="4">
    <source>
        <dbReference type="ARBA" id="ARBA00023163"/>
    </source>
</evidence>
<feature type="region of interest" description="Disordered" evidence="6">
    <location>
        <begin position="135"/>
        <end position="165"/>
    </location>
</feature>
<dbReference type="Proteomes" id="UP001180020">
    <property type="component" value="Unassembled WGS sequence"/>
</dbReference>
<dbReference type="EMBL" id="JAUJYO010000006">
    <property type="protein sequence ID" value="KAK1314896.1"/>
    <property type="molecule type" value="Genomic_DNA"/>
</dbReference>
<sequence>MVPGMPLSMSGGADAVDDDAVGRTFPNKKNHGKVPRKIHKAEREKLKRDHLNELFLDLGHALEPARQNNGKASILGDTTKFLRDMLAQVESLRKENAALLSESHYVTVENNELKDEKDVLEAEVERLRKELQKRLQSDATSALPQSATTSAMQQTSQHLQPQPPPVVGPVYVIPLSRDPPQTYPEAQQNPPTPPKPPSLVTKPRASLDYQIVRGTEGKNGFGFFSEGGSENFDVLAGPLITLAYPLYASIRAIESKSPVDDQQWLTYWVLYSFITLFELTFAKLLEWLPFWPYAKLIATCWLKGRQGPKEIATIRSLMRMNDIKDMNYNTVKLNQVSYLLTERFCMHSLG</sequence>
<dbReference type="InterPro" id="IPR057075">
    <property type="entry name" value="bHLH_IRO3"/>
</dbReference>
<comment type="caution">
    <text evidence="8">The sequence shown here is derived from an EMBL/GenBank/DDBJ whole genome shotgun (WGS) entry which is preliminary data.</text>
</comment>
<dbReference type="Pfam" id="PF23177">
    <property type="entry name" value="bHLH_IRO3"/>
    <property type="match status" value="1"/>
</dbReference>
<evidence type="ECO:0000313" key="9">
    <source>
        <dbReference type="Proteomes" id="UP001180020"/>
    </source>
</evidence>
<reference evidence="8" key="2">
    <citation type="submission" date="2023-06" db="EMBL/GenBank/DDBJ databases">
        <authorList>
            <person name="Ma L."/>
            <person name="Liu K.-W."/>
            <person name="Li Z."/>
            <person name="Hsiao Y.-Y."/>
            <person name="Qi Y."/>
            <person name="Fu T."/>
            <person name="Tang G."/>
            <person name="Zhang D."/>
            <person name="Sun W.-H."/>
            <person name="Liu D.-K."/>
            <person name="Li Y."/>
            <person name="Chen G.-Z."/>
            <person name="Liu X.-D."/>
            <person name="Liao X.-Y."/>
            <person name="Jiang Y.-T."/>
            <person name="Yu X."/>
            <person name="Hao Y."/>
            <person name="Huang J."/>
            <person name="Zhao X.-W."/>
            <person name="Ke S."/>
            <person name="Chen Y.-Y."/>
            <person name="Wu W.-L."/>
            <person name="Hsu J.-L."/>
            <person name="Lin Y.-F."/>
            <person name="Huang M.-D."/>
            <person name="Li C.-Y."/>
            <person name="Huang L."/>
            <person name="Wang Z.-W."/>
            <person name="Zhao X."/>
            <person name="Zhong W.-Y."/>
            <person name="Peng D.-H."/>
            <person name="Ahmad S."/>
            <person name="Lan S."/>
            <person name="Zhang J.-S."/>
            <person name="Tsai W.-C."/>
            <person name="Van De Peer Y."/>
            <person name="Liu Z.-J."/>
        </authorList>
    </citation>
    <scope>NUCLEOTIDE SEQUENCE</scope>
    <source>
        <strain evidence="8">CP</strain>
        <tissue evidence="8">Leaves</tissue>
    </source>
</reference>
<proteinExistence type="inferred from homology"/>
<protein>
    <submittedName>
        <fullName evidence="8">HVA22-like protein a</fullName>
    </submittedName>
</protein>
<evidence type="ECO:0000256" key="6">
    <source>
        <dbReference type="SAM" id="MobiDB-lite"/>
    </source>
</evidence>
<keyword evidence="5" id="KW-0539">Nucleus</keyword>
<dbReference type="PANTHER" id="PTHR47075:SF9">
    <property type="entry name" value="TRANSCRIPTION FACTOR BHLH47"/>
    <property type="match status" value="1"/>
</dbReference>
<evidence type="ECO:0000313" key="8">
    <source>
        <dbReference type="EMBL" id="KAK1314896.1"/>
    </source>
</evidence>
<keyword evidence="9" id="KW-1185">Reference proteome</keyword>
<dbReference type="SUPFAM" id="SSF47459">
    <property type="entry name" value="HLH, helix-loop-helix DNA-binding domain"/>
    <property type="match status" value="1"/>
</dbReference>
<dbReference type="InterPro" id="IPR036638">
    <property type="entry name" value="HLH_DNA-bd_sf"/>
</dbReference>
<dbReference type="InterPro" id="IPR004345">
    <property type="entry name" value="TB2_DP1_HVA22"/>
</dbReference>
<dbReference type="AlphaFoldDB" id="A0AAV9EP69"/>
<dbReference type="GO" id="GO:0046983">
    <property type="term" value="F:protein dimerization activity"/>
    <property type="evidence" value="ECO:0007669"/>
    <property type="project" value="InterPro"/>
</dbReference>
<evidence type="ECO:0000259" key="7">
    <source>
        <dbReference type="PROSITE" id="PS50888"/>
    </source>
</evidence>
<dbReference type="InterPro" id="IPR011598">
    <property type="entry name" value="bHLH_dom"/>
</dbReference>
<organism evidence="8 9">
    <name type="scientific">Acorus calamus</name>
    <name type="common">Sweet flag</name>
    <dbReference type="NCBI Taxonomy" id="4465"/>
    <lineage>
        <taxon>Eukaryota</taxon>
        <taxon>Viridiplantae</taxon>
        <taxon>Streptophyta</taxon>
        <taxon>Embryophyta</taxon>
        <taxon>Tracheophyta</taxon>
        <taxon>Spermatophyta</taxon>
        <taxon>Magnoliopsida</taxon>
        <taxon>Liliopsida</taxon>
        <taxon>Acoraceae</taxon>
        <taxon>Acorus</taxon>
    </lineage>
</organism>
<dbReference type="Pfam" id="PF03134">
    <property type="entry name" value="TB2_DP1_HVA22"/>
    <property type="match status" value="1"/>
</dbReference>
<keyword evidence="3" id="KW-0238">DNA-binding</keyword>
<feature type="compositionally biased region" description="Basic residues" evidence="6">
    <location>
        <begin position="26"/>
        <end position="39"/>
    </location>
</feature>
<feature type="region of interest" description="Disordered" evidence="6">
    <location>
        <begin position="177"/>
        <end position="202"/>
    </location>
</feature>
<feature type="compositionally biased region" description="Polar residues" evidence="6">
    <location>
        <begin position="137"/>
        <end position="160"/>
    </location>
</feature>
<dbReference type="CDD" id="cd11446">
    <property type="entry name" value="bHLH_AtILR3_like"/>
    <property type="match status" value="1"/>
</dbReference>
<evidence type="ECO:0000256" key="3">
    <source>
        <dbReference type="ARBA" id="ARBA00023125"/>
    </source>
</evidence>
<evidence type="ECO:0000256" key="5">
    <source>
        <dbReference type="ARBA" id="ARBA00023242"/>
    </source>
</evidence>
<feature type="region of interest" description="Disordered" evidence="6">
    <location>
        <begin position="1"/>
        <end position="39"/>
    </location>
</feature>
<evidence type="ECO:0000256" key="1">
    <source>
        <dbReference type="ARBA" id="ARBA00005510"/>
    </source>
</evidence>
<gene>
    <name evidence="8" type="primary">HVA22A</name>
    <name evidence="8" type="ORF">QJS10_CPA06g00529</name>
</gene>
<dbReference type="Gene3D" id="4.10.280.10">
    <property type="entry name" value="Helix-loop-helix DNA-binding domain"/>
    <property type="match status" value="1"/>
</dbReference>
<dbReference type="GO" id="GO:0003677">
    <property type="term" value="F:DNA binding"/>
    <property type="evidence" value="ECO:0007669"/>
    <property type="project" value="UniProtKB-KW"/>
</dbReference>
<dbReference type="PROSITE" id="PS50888">
    <property type="entry name" value="BHLH"/>
    <property type="match status" value="1"/>
</dbReference>
<keyword evidence="4" id="KW-0804">Transcription</keyword>
<comment type="similarity">
    <text evidence="1">Belongs to the bHLH protein family.</text>
</comment>
<evidence type="ECO:0000256" key="2">
    <source>
        <dbReference type="ARBA" id="ARBA00023015"/>
    </source>
</evidence>
<accession>A0AAV9EP69</accession>
<reference evidence="8" key="1">
    <citation type="journal article" date="2023" name="Nat. Commun.">
        <title>Diploid and tetraploid genomes of Acorus and the evolution of monocots.</title>
        <authorList>
            <person name="Ma L."/>
            <person name="Liu K.W."/>
            <person name="Li Z."/>
            <person name="Hsiao Y.Y."/>
            <person name="Qi Y."/>
            <person name="Fu T."/>
            <person name="Tang G.D."/>
            <person name="Zhang D."/>
            <person name="Sun W.H."/>
            <person name="Liu D.K."/>
            <person name="Li Y."/>
            <person name="Chen G.Z."/>
            <person name="Liu X.D."/>
            <person name="Liao X.Y."/>
            <person name="Jiang Y.T."/>
            <person name="Yu X."/>
            <person name="Hao Y."/>
            <person name="Huang J."/>
            <person name="Zhao X.W."/>
            <person name="Ke S."/>
            <person name="Chen Y.Y."/>
            <person name="Wu W.L."/>
            <person name="Hsu J.L."/>
            <person name="Lin Y.F."/>
            <person name="Huang M.D."/>
            <person name="Li C.Y."/>
            <person name="Huang L."/>
            <person name="Wang Z.W."/>
            <person name="Zhao X."/>
            <person name="Zhong W.Y."/>
            <person name="Peng D.H."/>
            <person name="Ahmad S."/>
            <person name="Lan S."/>
            <person name="Zhang J.S."/>
            <person name="Tsai W.C."/>
            <person name="Van de Peer Y."/>
            <person name="Liu Z.J."/>
        </authorList>
    </citation>
    <scope>NUCLEOTIDE SEQUENCE</scope>
    <source>
        <strain evidence="8">CP</strain>
    </source>
</reference>
<dbReference type="PANTHER" id="PTHR47075">
    <property type="entry name" value="TRANSCRIPTION FACTOR BHLH47"/>
    <property type="match status" value="1"/>
</dbReference>
<name>A0AAV9EP69_ACOCL</name>
<feature type="domain" description="BHLH" evidence="7">
    <location>
        <begin position="35"/>
        <end position="85"/>
    </location>
</feature>